<dbReference type="InterPro" id="IPR029035">
    <property type="entry name" value="DHS-like_NAD/FAD-binding_dom"/>
</dbReference>
<name>B8FA01_DESAL</name>
<evidence type="ECO:0000256" key="3">
    <source>
        <dbReference type="ARBA" id="ARBA00023052"/>
    </source>
</evidence>
<dbReference type="eggNOG" id="COG0028">
    <property type="taxonomic scope" value="Bacteria"/>
</dbReference>
<evidence type="ECO:0000259" key="7">
    <source>
        <dbReference type="Pfam" id="PF02776"/>
    </source>
</evidence>
<dbReference type="RefSeq" id="WP_012610532.1">
    <property type="nucleotide sequence ID" value="NC_011768.1"/>
</dbReference>
<dbReference type="GO" id="GO:0050660">
    <property type="term" value="F:flavin adenine dinucleotide binding"/>
    <property type="evidence" value="ECO:0007669"/>
    <property type="project" value="TreeGrafter"/>
</dbReference>
<reference evidence="8 9" key="1">
    <citation type="journal article" date="2012" name="Environ. Microbiol.">
        <title>The genome sequence of Desulfatibacillum alkenivorans AK-01: a blueprint for anaerobic alkane oxidation.</title>
        <authorList>
            <person name="Callaghan A.V."/>
            <person name="Morris B.E."/>
            <person name="Pereira I.A."/>
            <person name="McInerney M.J."/>
            <person name="Austin R.N."/>
            <person name="Groves J.T."/>
            <person name="Kukor J.J."/>
            <person name="Suflita J.M."/>
            <person name="Young L.Y."/>
            <person name="Zylstra G.J."/>
            <person name="Wawrik B."/>
        </authorList>
    </citation>
    <scope>NUCLEOTIDE SEQUENCE [LARGE SCALE GENOMIC DNA]</scope>
    <source>
        <strain evidence="8 9">AK-01</strain>
    </source>
</reference>
<dbReference type="SUPFAM" id="SSF52518">
    <property type="entry name" value="Thiamin diphosphate-binding fold (THDP-binding)"/>
    <property type="match status" value="2"/>
</dbReference>
<dbReference type="InterPro" id="IPR011766">
    <property type="entry name" value="TPP_enzyme_TPP-bd"/>
</dbReference>
<dbReference type="GO" id="GO:0000287">
    <property type="term" value="F:magnesium ion binding"/>
    <property type="evidence" value="ECO:0007669"/>
    <property type="project" value="InterPro"/>
</dbReference>
<dbReference type="EMBL" id="CP001322">
    <property type="protein sequence ID" value="ACL03097.1"/>
    <property type="molecule type" value="Genomic_DNA"/>
</dbReference>
<dbReference type="GO" id="GO:0009097">
    <property type="term" value="P:isoleucine biosynthetic process"/>
    <property type="evidence" value="ECO:0007669"/>
    <property type="project" value="TreeGrafter"/>
</dbReference>
<dbReference type="Gene3D" id="3.40.50.1220">
    <property type="entry name" value="TPP-binding domain"/>
    <property type="match status" value="1"/>
</dbReference>
<dbReference type="KEGG" id="dal:Dalk_1397"/>
<evidence type="ECO:0000259" key="5">
    <source>
        <dbReference type="Pfam" id="PF00205"/>
    </source>
</evidence>
<feature type="domain" description="Thiamine pyrophosphate enzyme TPP-binding" evidence="6">
    <location>
        <begin position="398"/>
        <end position="546"/>
    </location>
</feature>
<evidence type="ECO:0000256" key="2">
    <source>
        <dbReference type="ARBA" id="ARBA00007812"/>
    </source>
</evidence>
<evidence type="ECO:0000313" key="8">
    <source>
        <dbReference type="EMBL" id="ACL03097.1"/>
    </source>
</evidence>
<evidence type="ECO:0000256" key="4">
    <source>
        <dbReference type="RuleBase" id="RU362132"/>
    </source>
</evidence>
<evidence type="ECO:0000313" key="9">
    <source>
        <dbReference type="Proteomes" id="UP000000739"/>
    </source>
</evidence>
<protein>
    <submittedName>
        <fullName evidence="8">Thiamine pyrophosphate protein TPP binding domain protein</fullName>
    </submittedName>
</protein>
<dbReference type="CDD" id="cd02004">
    <property type="entry name" value="TPP_BZL_OCoD_HPCL"/>
    <property type="match status" value="1"/>
</dbReference>
<feature type="domain" description="Thiamine pyrophosphate enzyme N-terminal TPP-binding" evidence="7">
    <location>
        <begin position="10"/>
        <end position="119"/>
    </location>
</feature>
<comment type="cofactor">
    <cofactor evidence="1">
        <name>thiamine diphosphate</name>
        <dbReference type="ChEBI" id="CHEBI:58937"/>
    </cofactor>
</comment>
<dbReference type="CDD" id="cd07035">
    <property type="entry name" value="TPP_PYR_POX_like"/>
    <property type="match status" value="1"/>
</dbReference>
<dbReference type="SUPFAM" id="SSF52467">
    <property type="entry name" value="DHS-like NAD/FAD-binding domain"/>
    <property type="match status" value="1"/>
</dbReference>
<dbReference type="FunFam" id="3.40.50.970:FF:000007">
    <property type="entry name" value="Acetolactate synthase"/>
    <property type="match status" value="1"/>
</dbReference>
<dbReference type="PANTHER" id="PTHR18968:SF166">
    <property type="entry name" value="2-HYDROXYACYL-COA LYASE 2"/>
    <property type="match status" value="1"/>
</dbReference>
<evidence type="ECO:0000256" key="1">
    <source>
        <dbReference type="ARBA" id="ARBA00001964"/>
    </source>
</evidence>
<dbReference type="AlphaFoldDB" id="B8FA01"/>
<dbReference type="GO" id="GO:0009099">
    <property type="term" value="P:L-valine biosynthetic process"/>
    <property type="evidence" value="ECO:0007669"/>
    <property type="project" value="TreeGrafter"/>
</dbReference>
<dbReference type="Pfam" id="PF02775">
    <property type="entry name" value="TPP_enzyme_C"/>
    <property type="match status" value="1"/>
</dbReference>
<dbReference type="PANTHER" id="PTHR18968">
    <property type="entry name" value="THIAMINE PYROPHOSPHATE ENZYMES"/>
    <property type="match status" value="1"/>
</dbReference>
<evidence type="ECO:0000259" key="6">
    <source>
        <dbReference type="Pfam" id="PF02775"/>
    </source>
</evidence>
<dbReference type="InterPro" id="IPR012001">
    <property type="entry name" value="Thiamin_PyroP_enz_TPP-bd_dom"/>
</dbReference>
<accession>B8FA01</accession>
<dbReference type="HOGENOM" id="CLU_013748_3_3_7"/>
<comment type="similarity">
    <text evidence="2 4">Belongs to the TPP enzyme family.</text>
</comment>
<sequence>MECQAECKMGAQLAAEALVDLGVEVIFTLSGGHITPIYQFLEDTDIKLMDTRHEQAAVFMAEAYGRMTRKPGIAMVTAGPGFTNALTPIANARLSNTPLVLISGVVGIESVDKLDLQDMRQAPVIEPMVKKALVCHHPERVYEYIDMAMRIASTGRPGPVYLELPVDMLNCKPEAAKVKRLATQVECRPADLSKAPAILEMIEQANTPMIIAGSGAWYSDAGDELQKFVEMTNIPIFTSTQGRGIVSDEHPLCFEGSLAIRPGAAMMASFSTDLLIMLGSRFSLYYIFGDIFPATCKIVQVDIEPQELGHNKKVDLPVTSDIKPLIAEMIRLVEEKGNGAAMQEKYAGWVKTLEQANIDGRVEANAQWESPESPIHPMRLAREVDNFMNLESDIVCADGGDTSVWMGMTRTVRKGGTYLDSGLYGCLGVGIPYANAAKFHNPDSRVCLITGDGSTGFNFMEFETSIRKGLPIVVVISNDLGWGMIRHSQELRLGHAIEDGTWIGRVDYHKMIEPLGGVGFLVEKPEDIRPALEEAFKTGKTCCINVMTDPTTISPGSTALANLGAYSV</sequence>
<dbReference type="Pfam" id="PF02776">
    <property type="entry name" value="TPP_enzyme_N"/>
    <property type="match status" value="1"/>
</dbReference>
<dbReference type="Proteomes" id="UP000000739">
    <property type="component" value="Chromosome"/>
</dbReference>
<dbReference type="GO" id="GO:0005948">
    <property type="term" value="C:acetolactate synthase complex"/>
    <property type="evidence" value="ECO:0007669"/>
    <property type="project" value="TreeGrafter"/>
</dbReference>
<proteinExistence type="inferred from homology"/>
<gene>
    <name evidence="8" type="ordered locus">Dalk_1397</name>
</gene>
<dbReference type="InterPro" id="IPR029061">
    <property type="entry name" value="THDP-binding"/>
</dbReference>
<dbReference type="InterPro" id="IPR045229">
    <property type="entry name" value="TPP_enz"/>
</dbReference>
<feature type="domain" description="Thiamine pyrophosphate enzyme central" evidence="5">
    <location>
        <begin position="198"/>
        <end position="328"/>
    </location>
</feature>
<dbReference type="InterPro" id="IPR012000">
    <property type="entry name" value="Thiamin_PyroP_enz_cen_dom"/>
</dbReference>
<keyword evidence="9" id="KW-1185">Reference proteome</keyword>
<dbReference type="Gene3D" id="3.40.50.970">
    <property type="match status" value="2"/>
</dbReference>
<dbReference type="Pfam" id="PF00205">
    <property type="entry name" value="TPP_enzyme_M"/>
    <property type="match status" value="1"/>
</dbReference>
<organism evidence="8 9">
    <name type="scientific">Desulfatibacillum aliphaticivorans</name>
    <dbReference type="NCBI Taxonomy" id="218208"/>
    <lineage>
        <taxon>Bacteria</taxon>
        <taxon>Pseudomonadati</taxon>
        <taxon>Thermodesulfobacteriota</taxon>
        <taxon>Desulfobacteria</taxon>
        <taxon>Desulfobacterales</taxon>
        <taxon>Desulfatibacillaceae</taxon>
        <taxon>Desulfatibacillum</taxon>
    </lineage>
</organism>
<dbReference type="GO" id="GO:0030976">
    <property type="term" value="F:thiamine pyrophosphate binding"/>
    <property type="evidence" value="ECO:0007669"/>
    <property type="project" value="InterPro"/>
</dbReference>
<dbReference type="GO" id="GO:0003984">
    <property type="term" value="F:acetolactate synthase activity"/>
    <property type="evidence" value="ECO:0007669"/>
    <property type="project" value="TreeGrafter"/>
</dbReference>
<keyword evidence="3 4" id="KW-0786">Thiamine pyrophosphate</keyword>